<protein>
    <submittedName>
        <fullName evidence="2">Uncharacterized protein</fullName>
    </submittedName>
</protein>
<sequence length="137" mass="15769">MNALAQEIRRKRLTFTAVFIVLTLLFGLVQWQWEQGNLSEKELQWLLLAWRLLIGVLCLWFGYAVGIHKQTVWFMTMLAVLHQVTSWLALLYFLYKSGVMLIKAKKGATASGQAKDKELLAEGRSLKARKSNKKTKK</sequence>
<proteinExistence type="predicted"/>
<gene>
    <name evidence="2" type="ORF">SAMN02745123_03286</name>
</gene>
<keyword evidence="1" id="KW-0472">Membrane</keyword>
<evidence type="ECO:0000256" key="1">
    <source>
        <dbReference type="SAM" id="Phobius"/>
    </source>
</evidence>
<name>A0A1M6VNY2_9FIRM</name>
<feature type="transmembrane region" description="Helical" evidence="1">
    <location>
        <begin position="72"/>
        <end position="95"/>
    </location>
</feature>
<evidence type="ECO:0000313" key="3">
    <source>
        <dbReference type="Proteomes" id="UP000183997"/>
    </source>
</evidence>
<dbReference type="Proteomes" id="UP000183997">
    <property type="component" value="Unassembled WGS sequence"/>
</dbReference>
<accession>A0A1M6VNY2</accession>
<feature type="transmembrane region" description="Helical" evidence="1">
    <location>
        <begin position="12"/>
        <end position="33"/>
    </location>
</feature>
<dbReference type="AlphaFoldDB" id="A0A1M6VNY2"/>
<dbReference type="STRING" id="1121421.SAMN02745123_03286"/>
<dbReference type="EMBL" id="FRAR01000025">
    <property type="protein sequence ID" value="SHK83051.1"/>
    <property type="molecule type" value="Genomic_DNA"/>
</dbReference>
<keyword evidence="1" id="KW-1133">Transmembrane helix</keyword>
<dbReference type="OrthoDB" id="1787011at2"/>
<keyword evidence="1" id="KW-0812">Transmembrane</keyword>
<feature type="transmembrane region" description="Helical" evidence="1">
    <location>
        <begin position="45"/>
        <end position="65"/>
    </location>
</feature>
<keyword evidence="3" id="KW-1185">Reference proteome</keyword>
<evidence type="ECO:0000313" key="2">
    <source>
        <dbReference type="EMBL" id="SHK83051.1"/>
    </source>
</evidence>
<organism evidence="2 3">
    <name type="scientific">Desulforamulus aeronauticus DSM 10349</name>
    <dbReference type="NCBI Taxonomy" id="1121421"/>
    <lineage>
        <taxon>Bacteria</taxon>
        <taxon>Bacillati</taxon>
        <taxon>Bacillota</taxon>
        <taxon>Clostridia</taxon>
        <taxon>Eubacteriales</taxon>
        <taxon>Peptococcaceae</taxon>
        <taxon>Desulforamulus</taxon>
    </lineage>
</organism>
<reference evidence="3" key="1">
    <citation type="submission" date="2016-11" db="EMBL/GenBank/DDBJ databases">
        <authorList>
            <person name="Varghese N."/>
            <person name="Submissions S."/>
        </authorList>
    </citation>
    <scope>NUCLEOTIDE SEQUENCE [LARGE SCALE GENOMIC DNA]</scope>
    <source>
        <strain evidence="3">DSM 10349</strain>
    </source>
</reference>